<dbReference type="Pfam" id="PF05016">
    <property type="entry name" value="ParE_toxin"/>
    <property type="match status" value="1"/>
</dbReference>
<evidence type="ECO:0000256" key="1">
    <source>
        <dbReference type="ARBA" id="ARBA00006226"/>
    </source>
</evidence>
<dbReference type="EMBL" id="UOGJ01000148">
    <property type="protein sequence ID" value="VAX38028.1"/>
    <property type="molecule type" value="Genomic_DNA"/>
</dbReference>
<dbReference type="InterPro" id="IPR007712">
    <property type="entry name" value="RelE/ParE_toxin"/>
</dbReference>
<dbReference type="AlphaFoldDB" id="A0A3B1DPM7"/>
<sequence>MAQEVIWSYEAVEDLESIAAYISRDSEFYAASLVEEVMAATRVLVKFFEMGRVVPEFEDCAIREIFVEEYRIIYSIEKMRIDVLGIIHGRRDLKKLWKKEKRGK</sequence>
<reference evidence="3" key="1">
    <citation type="submission" date="2018-06" db="EMBL/GenBank/DDBJ databases">
        <authorList>
            <person name="Zhirakovskaya E."/>
        </authorList>
    </citation>
    <scope>NUCLEOTIDE SEQUENCE</scope>
</reference>
<proteinExistence type="inferred from homology"/>
<protein>
    <recommendedName>
        <fullName evidence="4">Death on curing protein, Doc toxin</fullName>
    </recommendedName>
</protein>
<name>A0A3B1DPM7_9ZZZZ</name>
<comment type="similarity">
    <text evidence="1">Belongs to the RelE toxin family.</text>
</comment>
<accession>A0A3B1DPM7</accession>
<gene>
    <name evidence="3" type="ORF">MNBD_UNCLBAC01-729</name>
</gene>
<evidence type="ECO:0008006" key="4">
    <source>
        <dbReference type="Google" id="ProtNLM"/>
    </source>
</evidence>
<dbReference type="PANTHER" id="PTHR33755">
    <property type="entry name" value="TOXIN PARE1-RELATED"/>
    <property type="match status" value="1"/>
</dbReference>
<dbReference type="PANTHER" id="PTHR33755:SF5">
    <property type="entry name" value="TYPE II TOXIN-ANTITOXIN SYSTEM RELE_PARE FAMILY TOXIN"/>
    <property type="match status" value="1"/>
</dbReference>
<evidence type="ECO:0000256" key="2">
    <source>
        <dbReference type="ARBA" id="ARBA00022649"/>
    </source>
</evidence>
<organism evidence="3">
    <name type="scientific">hydrothermal vent metagenome</name>
    <dbReference type="NCBI Taxonomy" id="652676"/>
    <lineage>
        <taxon>unclassified sequences</taxon>
        <taxon>metagenomes</taxon>
        <taxon>ecological metagenomes</taxon>
    </lineage>
</organism>
<dbReference type="Gene3D" id="3.30.2310.20">
    <property type="entry name" value="RelE-like"/>
    <property type="match status" value="1"/>
</dbReference>
<keyword evidence="2" id="KW-1277">Toxin-antitoxin system</keyword>
<dbReference type="InterPro" id="IPR035093">
    <property type="entry name" value="RelE/ParE_toxin_dom_sf"/>
</dbReference>
<evidence type="ECO:0000313" key="3">
    <source>
        <dbReference type="EMBL" id="VAX38028.1"/>
    </source>
</evidence>
<dbReference type="InterPro" id="IPR051803">
    <property type="entry name" value="TA_system_RelE-like_toxin"/>
</dbReference>